<evidence type="ECO:0000313" key="1">
    <source>
        <dbReference type="EMBL" id="CAB4545677.1"/>
    </source>
</evidence>
<dbReference type="AlphaFoldDB" id="A0A6J6C3R3"/>
<name>A0A6J6C3R3_9ZZZZ</name>
<proteinExistence type="predicted"/>
<gene>
    <name evidence="1" type="ORF">UFOPK1440_00766</name>
</gene>
<organism evidence="1">
    <name type="scientific">freshwater metagenome</name>
    <dbReference type="NCBI Taxonomy" id="449393"/>
    <lineage>
        <taxon>unclassified sequences</taxon>
        <taxon>metagenomes</taxon>
        <taxon>ecological metagenomes</taxon>
    </lineage>
</organism>
<dbReference type="EMBL" id="CAEZSP010000037">
    <property type="protein sequence ID" value="CAB4545677.1"/>
    <property type="molecule type" value="Genomic_DNA"/>
</dbReference>
<sequence>MIDRDAQRTVGVGLRLHFGFPPLQLSAFGRRNCGALGITDADQQSVRPERKRDAFEVVVVGGFEGGEEIVGDRLVAGVGVEAANGIRLPGAEAHLGAARAIGVGVIAFGRVDTWRVKERLLEGVDAEVAEKFWGENREGGANVAQTRAHARAGERLGGGVAIVLVGGDLERCENDGVTFHGLNRRSRDRLG</sequence>
<reference evidence="1" key="1">
    <citation type="submission" date="2020-05" db="EMBL/GenBank/DDBJ databases">
        <authorList>
            <person name="Chiriac C."/>
            <person name="Salcher M."/>
            <person name="Ghai R."/>
            <person name="Kavagutti S V."/>
        </authorList>
    </citation>
    <scope>NUCLEOTIDE SEQUENCE</scope>
</reference>
<accession>A0A6J6C3R3</accession>
<protein>
    <submittedName>
        <fullName evidence="1">Unannotated protein</fullName>
    </submittedName>
</protein>